<proteinExistence type="predicted"/>
<dbReference type="RefSeq" id="WP_377065608.1">
    <property type="nucleotide sequence ID" value="NZ_JBHSJJ010000008.1"/>
</dbReference>
<reference evidence="4" key="1">
    <citation type="journal article" date="2019" name="Int. J. Syst. Evol. Microbiol.">
        <title>The Global Catalogue of Microorganisms (GCM) 10K type strain sequencing project: providing services to taxonomists for standard genome sequencing and annotation.</title>
        <authorList>
            <consortium name="The Broad Institute Genomics Platform"/>
            <consortium name="The Broad Institute Genome Sequencing Center for Infectious Disease"/>
            <person name="Wu L."/>
            <person name="Ma J."/>
        </authorList>
    </citation>
    <scope>NUCLEOTIDE SEQUENCE [LARGE SCALE GENOMIC DNA]</scope>
    <source>
        <strain evidence="4">CGMCC 4.7466</strain>
    </source>
</reference>
<feature type="domain" description="TonB-dependent transporter Oar-like beta-barrel" evidence="2">
    <location>
        <begin position="232"/>
        <end position="1017"/>
    </location>
</feature>
<dbReference type="Proteomes" id="UP001595818">
    <property type="component" value="Unassembled WGS sequence"/>
</dbReference>
<keyword evidence="1" id="KW-0732">Signal</keyword>
<dbReference type="InterPro" id="IPR057601">
    <property type="entry name" value="Oar-like_b-barrel"/>
</dbReference>
<evidence type="ECO:0000259" key="2">
    <source>
        <dbReference type="Pfam" id="PF25183"/>
    </source>
</evidence>
<sequence>MKKIYLLFSLLLVCAGHHYSNAQGTDASIAGTVYDDQNMPLPGATVQIRNESTGFETVSVSSVNGTFLFNQLPVGGPYTVTATFVGFAESRKSNIVLNQGERVTANFDMSESATGLEEVVVSGSGFRSRDNRLSASTSISATDVQTLAANDRNFNNLAALSPLVGSGTNISGMSARSNSIQIDGVNSREASFGGESSSPYSLSIEALREFEVVTNSYDVIDGRGAAGGIKAVTKSGTNTFQGSVFSYHWDERLAANEDLMGRSILGDTKNQRGFSLGGPIIKDKLHFYVVYDGERFDQQYDLWMQSSDPGVLQSNDGGRISQEDMDRALAILRTPRYGVDDGPQYGFFQRTRSLDTWFGRLDWQINRKHTLTLRLTSNNFEEPDKNNSDIGRYGLHASTYDFVDKGHNALLSLRSQLSSTLSNELKIGNYYNFRGNVITTGRHPQLWILGESETAPGVMEQYTLVPRYNRWTPEEQTNNTYNIVNNLYLTKGKYHFTFGTDNLITNSRGIYTHDTQGRFDFFTLDALERGEPDRYRRKHTNPGQELVDPVSVWMFDLSLYGQVSTFLRPNLEVSAGLRYDVNIFGTKADYNPLLESELGYRNDVAPVDLNNIQPRLNFNWDLKGDGVHIVNGGAGWFVGQVVTRPYIYSLIDNGIRFTGVDISRGDVDEFGNPVPMPTPDYEMYDRDYSTIPGDGLTRADLYPSEGSAAQVVRFLDENFEVPMSFRTNLSYHRYLSPWLRVGASLFYNRTWNMYVMENANLNPEVQFTLNGEGGRHVYTPLDQYSVADRGNNNFRGARISDQFEDALMFTNGYTNSFKALVLDAAFDLPRGGKINLSYSRGEARGAERFRNEDDQRFTGVSYFDYSFINNAYSPDDFKHKILANITSPKMGGTTIGLFFNLIQRGRFSALTFNNDLNGSKIRELIGYTAFIFDPDDPQTAALQGEQFAADLKWLFENTSPEARKYLEASRGQYARPNGGLRPWMPESNLRILQEIELYKNHKLTLNFDCFNLLNLINPEWGGYHNIINEFIYDVQSFDPETQRIQYAVRRNFGTKRYEGRGFTLMLGARYSF</sequence>
<comment type="caution">
    <text evidence="3">The sequence shown here is derived from an EMBL/GenBank/DDBJ whole genome shotgun (WGS) entry which is preliminary data.</text>
</comment>
<dbReference type="SUPFAM" id="SSF56935">
    <property type="entry name" value="Porins"/>
    <property type="match status" value="1"/>
</dbReference>
<name>A0ABV9T349_9BACT</name>
<protein>
    <submittedName>
        <fullName evidence="3">Carboxypeptidase regulatory-like domain-containing protein</fullName>
    </submittedName>
</protein>
<dbReference type="Pfam" id="PF13620">
    <property type="entry name" value="CarboxypepD_reg"/>
    <property type="match status" value="1"/>
</dbReference>
<dbReference type="Pfam" id="PF25183">
    <property type="entry name" value="OMP_b-brl_4"/>
    <property type="match status" value="1"/>
</dbReference>
<dbReference type="Gene3D" id="2.60.40.1120">
    <property type="entry name" value="Carboxypeptidase-like, regulatory domain"/>
    <property type="match status" value="1"/>
</dbReference>
<dbReference type="EMBL" id="JBHSJJ010000008">
    <property type="protein sequence ID" value="MFC4873028.1"/>
    <property type="molecule type" value="Genomic_DNA"/>
</dbReference>
<organism evidence="3 4">
    <name type="scientific">Negadavirga shengliensis</name>
    <dbReference type="NCBI Taxonomy" id="1389218"/>
    <lineage>
        <taxon>Bacteria</taxon>
        <taxon>Pseudomonadati</taxon>
        <taxon>Bacteroidota</taxon>
        <taxon>Cytophagia</taxon>
        <taxon>Cytophagales</taxon>
        <taxon>Cyclobacteriaceae</taxon>
        <taxon>Negadavirga</taxon>
    </lineage>
</organism>
<accession>A0ABV9T349</accession>
<feature type="chain" id="PRO_5045417288" evidence="1">
    <location>
        <begin position="23"/>
        <end position="1072"/>
    </location>
</feature>
<gene>
    <name evidence="3" type="ORF">ACFPFU_15120</name>
</gene>
<evidence type="ECO:0000313" key="4">
    <source>
        <dbReference type="Proteomes" id="UP001595818"/>
    </source>
</evidence>
<keyword evidence="4" id="KW-1185">Reference proteome</keyword>
<feature type="signal peptide" evidence="1">
    <location>
        <begin position="1"/>
        <end position="22"/>
    </location>
</feature>
<dbReference type="SUPFAM" id="SSF49464">
    <property type="entry name" value="Carboxypeptidase regulatory domain-like"/>
    <property type="match status" value="1"/>
</dbReference>
<evidence type="ECO:0000256" key="1">
    <source>
        <dbReference type="SAM" id="SignalP"/>
    </source>
</evidence>
<evidence type="ECO:0000313" key="3">
    <source>
        <dbReference type="EMBL" id="MFC4873028.1"/>
    </source>
</evidence>
<dbReference type="InterPro" id="IPR008969">
    <property type="entry name" value="CarboxyPept-like_regulatory"/>
</dbReference>